<dbReference type="PIRSF" id="PIRSF004555">
    <property type="entry name" value="UCP004555"/>
    <property type="match status" value="1"/>
</dbReference>
<comment type="similarity">
    <text evidence="2">Belongs to the YbaB/EbfC family.</text>
</comment>
<dbReference type="NCBIfam" id="TIGR00103">
    <property type="entry name" value="DNA_YbaB_EbfC"/>
    <property type="match status" value="1"/>
</dbReference>
<dbReference type="Gene3D" id="3.30.1310.10">
    <property type="entry name" value="Nucleoid-associated protein YbaB-like domain"/>
    <property type="match status" value="1"/>
</dbReference>
<dbReference type="EMBL" id="JAGZCZ010000001">
    <property type="protein sequence ID" value="MBS5518871.1"/>
    <property type="molecule type" value="Genomic_DNA"/>
</dbReference>
<accession>C0WD55</accession>
<dbReference type="InterPro" id="IPR036894">
    <property type="entry name" value="YbaB-like_sf"/>
</dbReference>
<comment type="subcellular location">
    <subcellularLocation>
        <location evidence="2">Cytoplasm</location>
        <location evidence="2">Nucleoid</location>
    </subcellularLocation>
</comment>
<dbReference type="HAMAP" id="MF_00274">
    <property type="entry name" value="DNA_YbaB_EbfC"/>
    <property type="match status" value="1"/>
</dbReference>
<keyword evidence="1 2" id="KW-0238">DNA-binding</keyword>
<dbReference type="SUPFAM" id="SSF82607">
    <property type="entry name" value="YbaB-like"/>
    <property type="match status" value="1"/>
</dbReference>
<comment type="caution">
    <text evidence="3">The sequence shown here is derived from an EMBL/GenBank/DDBJ whole genome shotgun (WGS) entry which is preliminary data.</text>
</comment>
<dbReference type="Pfam" id="PF02575">
    <property type="entry name" value="YbaB_DNA_bd"/>
    <property type="match status" value="1"/>
</dbReference>
<dbReference type="GO" id="GO:0043590">
    <property type="term" value="C:bacterial nucleoid"/>
    <property type="evidence" value="ECO:0007669"/>
    <property type="project" value="UniProtKB-UniRule"/>
</dbReference>
<gene>
    <name evidence="3" type="ORF">KHX13_00785</name>
</gene>
<reference evidence="3" key="1">
    <citation type="submission" date="2021-02" db="EMBL/GenBank/DDBJ databases">
        <title>Infant gut strain persistence is associated with maternal origin, phylogeny, and functional potential including surface adhesion and iron acquisition.</title>
        <authorList>
            <person name="Lou Y.C."/>
        </authorList>
    </citation>
    <scope>NUCLEOTIDE SEQUENCE</scope>
    <source>
        <strain evidence="3">L3_106_000M1_dasL3_106_000M1_concoct_15</strain>
    </source>
</reference>
<dbReference type="PANTHER" id="PTHR33449:SF1">
    <property type="entry name" value="NUCLEOID-ASSOCIATED PROTEIN YBAB"/>
    <property type="match status" value="1"/>
</dbReference>
<evidence type="ECO:0000313" key="3">
    <source>
        <dbReference type="EMBL" id="MBS5518871.1"/>
    </source>
</evidence>
<proteinExistence type="inferred from homology"/>
<keyword evidence="2" id="KW-0963">Cytoplasm</keyword>
<dbReference type="RefSeq" id="WP_009015856.1">
    <property type="nucleotide sequence ID" value="NZ_ACGB01000027.1"/>
</dbReference>
<comment type="function">
    <text evidence="2">Binds to DNA and alters its conformation. May be involved in regulation of gene expression, nucleoid organization and DNA protection.</text>
</comment>
<name>C0WD55_9FIRM</name>
<organism evidence="3 4">
    <name type="scientific">Acidaminococcus intestini</name>
    <dbReference type="NCBI Taxonomy" id="187327"/>
    <lineage>
        <taxon>Bacteria</taxon>
        <taxon>Bacillati</taxon>
        <taxon>Bacillota</taxon>
        <taxon>Negativicutes</taxon>
        <taxon>Acidaminococcales</taxon>
        <taxon>Acidaminococcaceae</taxon>
        <taxon>Acidaminococcus</taxon>
    </lineage>
</organism>
<dbReference type="OrthoDB" id="9795263at2"/>
<dbReference type="OMA" id="MGNMMKQ"/>
<dbReference type="GO" id="GO:0005829">
    <property type="term" value="C:cytosol"/>
    <property type="evidence" value="ECO:0007669"/>
    <property type="project" value="TreeGrafter"/>
</dbReference>
<evidence type="ECO:0000256" key="1">
    <source>
        <dbReference type="ARBA" id="ARBA00023125"/>
    </source>
</evidence>
<sequence length="110" mass="11911">MFKGGMGMNGMQGMLKKVQKMQSEMLKLQDELKERTVEATAGGEAVKVVVNGSKNVVSLAISPEAVDPDDVEMLQDLIVTAVNEAMKKVDEMTEKEMGKVTGGMKLPGMY</sequence>
<protein>
    <recommendedName>
        <fullName evidence="2">Nucleoid-associated protein KHX13_00785</fullName>
    </recommendedName>
</protein>
<evidence type="ECO:0000313" key="4">
    <source>
        <dbReference type="Proteomes" id="UP000754226"/>
    </source>
</evidence>
<dbReference type="GeneID" id="92879095"/>
<comment type="subunit">
    <text evidence="2">Homodimer.</text>
</comment>
<dbReference type="InterPro" id="IPR004401">
    <property type="entry name" value="YbaB/EbfC"/>
</dbReference>
<dbReference type="AlphaFoldDB" id="C0WD55"/>
<dbReference type="Proteomes" id="UP000754226">
    <property type="component" value="Unassembled WGS sequence"/>
</dbReference>
<evidence type="ECO:0000256" key="2">
    <source>
        <dbReference type="HAMAP-Rule" id="MF_00274"/>
    </source>
</evidence>
<dbReference type="GO" id="GO:0003677">
    <property type="term" value="F:DNA binding"/>
    <property type="evidence" value="ECO:0007669"/>
    <property type="project" value="UniProtKB-UniRule"/>
</dbReference>
<dbReference type="PANTHER" id="PTHR33449">
    <property type="entry name" value="NUCLEOID-ASSOCIATED PROTEIN YBAB"/>
    <property type="match status" value="1"/>
</dbReference>